<dbReference type="AlphaFoldDB" id="A0A4Y8AIM4"/>
<proteinExistence type="inferred from homology"/>
<feature type="binding site" evidence="10">
    <location>
        <position position="9"/>
    </location>
    <ligand>
        <name>Mg(2+)</name>
        <dbReference type="ChEBI" id="CHEBI:18420"/>
    </ligand>
</feature>
<dbReference type="NCBIfam" id="TIGR01656">
    <property type="entry name" value="Histidinol-ppas"/>
    <property type="match status" value="1"/>
</dbReference>
<feature type="binding site" evidence="10">
    <location>
        <position position="11"/>
    </location>
    <ligand>
        <name>Mg(2+)</name>
        <dbReference type="ChEBI" id="CHEBI:18420"/>
    </ligand>
</feature>
<reference evidence="11 12" key="1">
    <citation type="journal article" date="2016" name="Int. J. Syst. Evol. Microbiol.">
        <title>Proposal of Mucilaginibacter phyllosphaerae sp. nov. isolated from the phyllosphere of Galium album.</title>
        <authorList>
            <person name="Aydogan E.L."/>
            <person name="Busse H.J."/>
            <person name="Moser G."/>
            <person name="Muller C."/>
            <person name="Kampfer P."/>
            <person name="Glaeser S.P."/>
        </authorList>
    </citation>
    <scope>NUCLEOTIDE SEQUENCE [LARGE SCALE GENOMIC DNA]</scope>
    <source>
        <strain evidence="11 12">PP-F2FG21</strain>
    </source>
</reference>
<accession>A0A4Y8AIM4</accession>
<dbReference type="InterPro" id="IPR036412">
    <property type="entry name" value="HAD-like_sf"/>
</dbReference>
<comment type="caution">
    <text evidence="11">The sequence shown here is derived from an EMBL/GenBank/DDBJ whole genome shotgun (WGS) entry which is preliminary data.</text>
</comment>
<feature type="site" description="Stabilizes the phosphoryl group" evidence="9">
    <location>
        <position position="109"/>
    </location>
</feature>
<dbReference type="InterPro" id="IPR006543">
    <property type="entry name" value="Histidinol-phos"/>
</dbReference>
<feature type="binding site" evidence="10">
    <location>
        <position position="92"/>
    </location>
    <ligand>
        <name>Zn(2+)</name>
        <dbReference type="ChEBI" id="CHEBI:29105"/>
    </ligand>
</feature>
<organism evidence="11 12">
    <name type="scientific">Mucilaginibacter phyllosphaerae</name>
    <dbReference type="NCBI Taxonomy" id="1812349"/>
    <lineage>
        <taxon>Bacteria</taxon>
        <taxon>Pseudomonadati</taxon>
        <taxon>Bacteroidota</taxon>
        <taxon>Sphingobacteriia</taxon>
        <taxon>Sphingobacteriales</taxon>
        <taxon>Sphingobacteriaceae</taxon>
        <taxon>Mucilaginibacter</taxon>
    </lineage>
</organism>
<dbReference type="GO" id="GO:0005737">
    <property type="term" value="C:cytoplasm"/>
    <property type="evidence" value="ECO:0007669"/>
    <property type="project" value="UniProtKB-SubCell"/>
</dbReference>
<evidence type="ECO:0000256" key="4">
    <source>
        <dbReference type="ARBA" id="ARBA00022801"/>
    </source>
</evidence>
<keyword evidence="10" id="KW-0862">Zinc</keyword>
<feature type="binding site" evidence="10">
    <location>
        <position position="107"/>
    </location>
    <ligand>
        <name>Zn(2+)</name>
        <dbReference type="ChEBI" id="CHEBI:29105"/>
    </ligand>
</feature>
<evidence type="ECO:0000256" key="8">
    <source>
        <dbReference type="PIRSR" id="PIRSR004682-1"/>
    </source>
</evidence>
<dbReference type="OrthoDB" id="9813880at2"/>
<dbReference type="Gene3D" id="3.40.50.1000">
    <property type="entry name" value="HAD superfamily/HAD-like"/>
    <property type="match status" value="1"/>
</dbReference>
<feature type="site" description="Stabilizes the phosphoryl group" evidence="9">
    <location>
        <position position="51"/>
    </location>
</feature>
<evidence type="ECO:0000256" key="2">
    <source>
        <dbReference type="ARBA" id="ARBA00022490"/>
    </source>
</evidence>
<dbReference type="SUPFAM" id="SSF56784">
    <property type="entry name" value="HAD-like"/>
    <property type="match status" value="1"/>
</dbReference>
<evidence type="ECO:0000256" key="3">
    <source>
        <dbReference type="ARBA" id="ARBA00022723"/>
    </source>
</evidence>
<feature type="binding site" evidence="10">
    <location>
        <position position="105"/>
    </location>
    <ligand>
        <name>Zn(2+)</name>
        <dbReference type="ChEBI" id="CHEBI:29105"/>
    </ligand>
</feature>
<feature type="binding site" evidence="10">
    <location>
        <position position="90"/>
    </location>
    <ligand>
        <name>Zn(2+)</name>
        <dbReference type="ChEBI" id="CHEBI:29105"/>
    </ligand>
</feature>
<dbReference type="CDD" id="cd07503">
    <property type="entry name" value="HAD_HisB-N"/>
    <property type="match status" value="1"/>
</dbReference>
<dbReference type="PANTHER" id="PTHR42891:SF1">
    <property type="entry name" value="D-GLYCERO-BETA-D-MANNO-HEPTOSE-1,7-BISPHOSPHATE 7-PHOSPHATASE"/>
    <property type="match status" value="1"/>
</dbReference>
<keyword evidence="2 7" id="KW-0963">Cytoplasm</keyword>
<dbReference type="InterPro" id="IPR004446">
    <property type="entry name" value="Heptose_bisP_phosphatase"/>
</dbReference>
<dbReference type="NCBIfam" id="TIGR01662">
    <property type="entry name" value="HAD-SF-IIIA"/>
    <property type="match status" value="1"/>
</dbReference>
<dbReference type="GO" id="GO:0046872">
    <property type="term" value="F:metal ion binding"/>
    <property type="evidence" value="ECO:0007669"/>
    <property type="project" value="UniProtKB-KW"/>
</dbReference>
<keyword evidence="3 10" id="KW-0479">Metal-binding</keyword>
<evidence type="ECO:0000256" key="6">
    <source>
        <dbReference type="ARBA" id="ARBA00031828"/>
    </source>
</evidence>
<evidence type="ECO:0000256" key="9">
    <source>
        <dbReference type="PIRSR" id="PIRSR004682-3"/>
    </source>
</evidence>
<keyword evidence="10" id="KW-0460">Magnesium</keyword>
<dbReference type="PANTHER" id="PTHR42891">
    <property type="entry name" value="D-GLYCERO-BETA-D-MANNO-HEPTOSE-1,7-BISPHOSPHATE 7-PHOSPHATASE"/>
    <property type="match status" value="1"/>
</dbReference>
<feature type="active site" description="Nucleophile" evidence="8">
    <location>
        <position position="11"/>
    </location>
</feature>
<evidence type="ECO:0000256" key="5">
    <source>
        <dbReference type="ARBA" id="ARBA00023277"/>
    </source>
</evidence>
<evidence type="ECO:0000256" key="1">
    <source>
        <dbReference type="ARBA" id="ARBA00004496"/>
    </source>
</evidence>
<dbReference type="GO" id="GO:0016791">
    <property type="term" value="F:phosphatase activity"/>
    <property type="evidence" value="ECO:0007669"/>
    <property type="project" value="InterPro"/>
</dbReference>
<comment type="cofactor">
    <cofactor evidence="10">
        <name>Zn(2+)</name>
        <dbReference type="ChEBI" id="CHEBI:29105"/>
    </cofactor>
</comment>
<comment type="subcellular location">
    <subcellularLocation>
        <location evidence="1 7">Cytoplasm</location>
    </subcellularLocation>
</comment>
<dbReference type="Proteomes" id="UP000297248">
    <property type="component" value="Unassembled WGS sequence"/>
</dbReference>
<feature type="site" description="Contributes to substrate recognition" evidence="9">
    <location>
        <position position="108"/>
    </location>
</feature>
<evidence type="ECO:0000256" key="7">
    <source>
        <dbReference type="PIRNR" id="PIRNR004682"/>
    </source>
</evidence>
<keyword evidence="5 7" id="KW-0119">Carbohydrate metabolism</keyword>
<dbReference type="InterPro" id="IPR023214">
    <property type="entry name" value="HAD_sf"/>
</dbReference>
<sequence length="193" mass="21281">MMNKAIFLDKDGTLIPDIPYNTDPAKITLENNTVTGLKKLQDEGFKLIIISNQSGVARGYFPEHELFAVAARIEELFTRNGLTLNGFYYCPHHPEGIIPRYNIACNCRKPLPGMLLRAAADHAISLKDSWMIGDILNDAEAGNRAGCKTVLIDNGNETEWVSGPYRRPALVCKTIDEAAEGLLLTNKHELAGV</sequence>
<name>A0A4Y8AIM4_9SPHI</name>
<dbReference type="PIRSF" id="PIRSF004682">
    <property type="entry name" value="GmhB"/>
    <property type="match status" value="1"/>
</dbReference>
<feature type="active site" description="Nucleophile" evidence="8">
    <location>
        <position position="9"/>
    </location>
</feature>
<keyword evidence="4 7" id="KW-0378">Hydrolase</keyword>
<evidence type="ECO:0000256" key="10">
    <source>
        <dbReference type="PIRSR" id="PIRSR004682-4"/>
    </source>
</evidence>
<dbReference type="Pfam" id="PF13242">
    <property type="entry name" value="Hydrolase_like"/>
    <property type="match status" value="1"/>
</dbReference>
<dbReference type="EC" id="3.1.3.-" evidence="7"/>
<protein>
    <recommendedName>
        <fullName evidence="6 7">D,D-heptose 1,7-bisphosphate phosphatase</fullName>
        <ecNumber evidence="7">3.1.3.-</ecNumber>
    </recommendedName>
</protein>
<dbReference type="GO" id="GO:0005975">
    <property type="term" value="P:carbohydrate metabolic process"/>
    <property type="evidence" value="ECO:0007669"/>
    <property type="project" value="InterPro"/>
</dbReference>
<evidence type="ECO:0000313" key="12">
    <source>
        <dbReference type="Proteomes" id="UP000297248"/>
    </source>
</evidence>
<gene>
    <name evidence="11" type="ORF">E2R65_01790</name>
</gene>
<comment type="similarity">
    <text evidence="7">Belongs to the gmhB family.</text>
</comment>
<evidence type="ECO:0000313" key="11">
    <source>
        <dbReference type="EMBL" id="TEW68920.1"/>
    </source>
</evidence>
<dbReference type="EMBL" id="SNQG01000001">
    <property type="protein sequence ID" value="TEW68920.1"/>
    <property type="molecule type" value="Genomic_DNA"/>
</dbReference>
<feature type="binding site" evidence="10">
    <location>
        <position position="134"/>
    </location>
    <ligand>
        <name>Mg(2+)</name>
        <dbReference type="ChEBI" id="CHEBI:18420"/>
    </ligand>
</feature>
<dbReference type="InterPro" id="IPR006549">
    <property type="entry name" value="HAD-SF_hydro_IIIA"/>
</dbReference>
<comment type="cofactor">
    <cofactor evidence="10">
        <name>Mg(2+)</name>
        <dbReference type="ChEBI" id="CHEBI:18420"/>
    </cofactor>
</comment>